<comment type="pathway">
    <text evidence="2">Cofactor biosynthesis; molybdopterin biosynthesis.</text>
</comment>
<evidence type="ECO:0000313" key="8">
    <source>
        <dbReference type="EMBL" id="SMD32698.1"/>
    </source>
</evidence>
<dbReference type="GO" id="GO:0061799">
    <property type="term" value="F:cyclic pyranopterin monophosphate synthase activity"/>
    <property type="evidence" value="ECO:0007669"/>
    <property type="project" value="UniProtKB-EC"/>
</dbReference>
<dbReference type="AlphaFoldDB" id="A0A1W2G8P2"/>
<keyword evidence="4" id="KW-0501">Molybdenum cofactor biosynthesis</keyword>
<dbReference type="NCBIfam" id="NF006870">
    <property type="entry name" value="PRK09364.1"/>
    <property type="match status" value="1"/>
</dbReference>
<evidence type="ECO:0000256" key="6">
    <source>
        <dbReference type="ARBA" id="ARBA00055087"/>
    </source>
</evidence>
<dbReference type="CDD" id="cd01420">
    <property type="entry name" value="MoaC_PE"/>
    <property type="match status" value="1"/>
</dbReference>
<evidence type="ECO:0000256" key="5">
    <source>
        <dbReference type="ARBA" id="ARBA00023239"/>
    </source>
</evidence>
<dbReference type="UniPathway" id="UPA00344"/>
<dbReference type="InterPro" id="IPR047594">
    <property type="entry name" value="MoaC_bact/euk"/>
</dbReference>
<dbReference type="STRING" id="692418.SAMN04488029_1049"/>
<dbReference type="InterPro" id="IPR050105">
    <property type="entry name" value="MoCo_biosynth_MoaA/MoaC"/>
</dbReference>
<reference evidence="8 9" key="1">
    <citation type="submission" date="2017-04" db="EMBL/GenBank/DDBJ databases">
        <authorList>
            <person name="Afonso C.L."/>
            <person name="Miller P.J."/>
            <person name="Scott M.A."/>
            <person name="Spackman E."/>
            <person name="Goraichik I."/>
            <person name="Dimitrov K.M."/>
            <person name="Suarez D.L."/>
            <person name="Swayne D.E."/>
        </authorList>
    </citation>
    <scope>NUCLEOTIDE SEQUENCE [LARGE SCALE GENOMIC DNA]</scope>
    <source>
        <strain evidence="8 9">DSM 26133</strain>
    </source>
</reference>
<dbReference type="GO" id="GO:0061798">
    <property type="term" value="F:GTP 3',8'-cyclase activity"/>
    <property type="evidence" value="ECO:0007669"/>
    <property type="project" value="TreeGrafter"/>
</dbReference>
<dbReference type="NCBIfam" id="TIGR00581">
    <property type="entry name" value="moaC"/>
    <property type="match status" value="1"/>
</dbReference>
<name>A0A1W2G8P2_REIFA</name>
<dbReference type="OrthoDB" id="9794429at2"/>
<dbReference type="PANTHER" id="PTHR22960">
    <property type="entry name" value="MOLYBDOPTERIN COFACTOR SYNTHESIS PROTEIN A"/>
    <property type="match status" value="1"/>
</dbReference>
<dbReference type="SUPFAM" id="SSF55040">
    <property type="entry name" value="Molybdenum cofactor biosynthesis protein C, MoaC"/>
    <property type="match status" value="1"/>
</dbReference>
<protein>
    <recommendedName>
        <fullName evidence="3">cyclic pyranopterin monophosphate synthase</fullName>
        <ecNumber evidence="3">4.6.1.17</ecNumber>
    </recommendedName>
</protein>
<evidence type="ECO:0000313" key="9">
    <source>
        <dbReference type="Proteomes" id="UP000192472"/>
    </source>
</evidence>
<dbReference type="EMBL" id="FWYF01000001">
    <property type="protein sequence ID" value="SMD32698.1"/>
    <property type="molecule type" value="Genomic_DNA"/>
</dbReference>
<dbReference type="InterPro" id="IPR002820">
    <property type="entry name" value="Mopterin_CF_biosynth-C_dom"/>
</dbReference>
<evidence type="ECO:0000256" key="4">
    <source>
        <dbReference type="ARBA" id="ARBA00023150"/>
    </source>
</evidence>
<evidence type="ECO:0000256" key="2">
    <source>
        <dbReference type="ARBA" id="ARBA00005046"/>
    </source>
</evidence>
<dbReference type="PANTHER" id="PTHR22960:SF0">
    <property type="entry name" value="MOLYBDENUM COFACTOR BIOSYNTHESIS PROTEIN 1"/>
    <property type="match status" value="1"/>
</dbReference>
<sequence>MKNDKFSHIDTSNNPAMVNVSDKQVTHRTATARSIVGLTEEIMSGLESGEIHSKKGPVFQTAIIAGTMAAKKTGELIPLCHPIGLDGCDFSIEVNGLDVVIFCTAKISAKTGVEMEALTGASLAALTIYDMCKALSHNIVIKETRLIEKTGGKKDFKYNG</sequence>
<comment type="function">
    <text evidence="6">Catalyzes the conversion of (8S)-3',8-cyclo-7,8-dihydroguanosine 5'-triphosphate to cyclic pyranopterin monophosphate (cPMP).</text>
</comment>
<keyword evidence="5" id="KW-0456">Lyase</keyword>
<organism evidence="8 9">
    <name type="scientific">Reichenbachiella faecimaris</name>
    <dbReference type="NCBI Taxonomy" id="692418"/>
    <lineage>
        <taxon>Bacteria</taxon>
        <taxon>Pseudomonadati</taxon>
        <taxon>Bacteroidota</taxon>
        <taxon>Cytophagia</taxon>
        <taxon>Cytophagales</taxon>
        <taxon>Reichenbachiellaceae</taxon>
        <taxon>Reichenbachiella</taxon>
    </lineage>
</organism>
<accession>A0A1W2G8P2</accession>
<dbReference type="EC" id="4.6.1.17" evidence="3"/>
<dbReference type="InterPro" id="IPR036522">
    <property type="entry name" value="MoaC_sf"/>
</dbReference>
<keyword evidence="9" id="KW-1185">Reference proteome</keyword>
<proteinExistence type="predicted"/>
<dbReference type="InterPro" id="IPR023045">
    <property type="entry name" value="MoaC"/>
</dbReference>
<evidence type="ECO:0000256" key="1">
    <source>
        <dbReference type="ARBA" id="ARBA00001637"/>
    </source>
</evidence>
<dbReference type="Pfam" id="PF01967">
    <property type="entry name" value="MoaC"/>
    <property type="match status" value="1"/>
</dbReference>
<feature type="domain" description="Molybdopterin cofactor biosynthesis C (MoaC)" evidence="7">
    <location>
        <begin position="17"/>
        <end position="152"/>
    </location>
</feature>
<comment type="catalytic activity">
    <reaction evidence="1">
        <text>(8S)-3',8-cyclo-7,8-dihydroguanosine 5'-triphosphate = cyclic pyranopterin phosphate + diphosphate</text>
        <dbReference type="Rhea" id="RHEA:49580"/>
        <dbReference type="ChEBI" id="CHEBI:33019"/>
        <dbReference type="ChEBI" id="CHEBI:59648"/>
        <dbReference type="ChEBI" id="CHEBI:131766"/>
        <dbReference type="EC" id="4.6.1.17"/>
    </reaction>
</comment>
<gene>
    <name evidence="8" type="ORF">SAMN04488029_1049</name>
</gene>
<dbReference type="RefSeq" id="WP_084371345.1">
    <property type="nucleotide sequence ID" value="NZ_FWYF01000001.1"/>
</dbReference>
<dbReference type="Gene3D" id="3.30.70.640">
    <property type="entry name" value="Molybdopterin cofactor biosynthesis C (MoaC) domain"/>
    <property type="match status" value="1"/>
</dbReference>
<evidence type="ECO:0000256" key="3">
    <source>
        <dbReference type="ARBA" id="ARBA00012575"/>
    </source>
</evidence>
<dbReference type="GO" id="GO:0006777">
    <property type="term" value="P:Mo-molybdopterin cofactor biosynthetic process"/>
    <property type="evidence" value="ECO:0007669"/>
    <property type="project" value="UniProtKB-KW"/>
</dbReference>
<evidence type="ECO:0000259" key="7">
    <source>
        <dbReference type="Pfam" id="PF01967"/>
    </source>
</evidence>
<dbReference type="Proteomes" id="UP000192472">
    <property type="component" value="Unassembled WGS sequence"/>
</dbReference>